<proteinExistence type="inferred from homology"/>
<protein>
    <recommendedName>
        <fullName evidence="2">Methyltransferase type 11 domain-containing protein</fullName>
    </recommendedName>
</protein>
<dbReference type="AlphaFoldDB" id="A0AAE8N7L7"/>
<evidence type="ECO:0000313" key="3">
    <source>
        <dbReference type="EMBL" id="SPO07745.1"/>
    </source>
</evidence>
<dbReference type="Pfam" id="PF08241">
    <property type="entry name" value="Methyltransf_11"/>
    <property type="match status" value="1"/>
</dbReference>
<dbReference type="Gene3D" id="3.40.50.150">
    <property type="entry name" value="Vaccinia Virus protein VP39"/>
    <property type="match status" value="1"/>
</dbReference>
<evidence type="ECO:0000313" key="4">
    <source>
        <dbReference type="Proteomes" id="UP001187682"/>
    </source>
</evidence>
<evidence type="ECO:0000259" key="2">
    <source>
        <dbReference type="Pfam" id="PF08241"/>
    </source>
</evidence>
<dbReference type="CDD" id="cd02440">
    <property type="entry name" value="AdoMet_MTases"/>
    <property type="match status" value="1"/>
</dbReference>
<dbReference type="InterPro" id="IPR013216">
    <property type="entry name" value="Methyltransf_11"/>
</dbReference>
<organism evidence="3 4">
    <name type="scientific">Cephalotrichum gorgonifer</name>
    <dbReference type="NCBI Taxonomy" id="2041049"/>
    <lineage>
        <taxon>Eukaryota</taxon>
        <taxon>Fungi</taxon>
        <taxon>Dikarya</taxon>
        <taxon>Ascomycota</taxon>
        <taxon>Pezizomycotina</taxon>
        <taxon>Sordariomycetes</taxon>
        <taxon>Hypocreomycetidae</taxon>
        <taxon>Microascales</taxon>
        <taxon>Microascaceae</taxon>
        <taxon>Cephalotrichum</taxon>
    </lineage>
</organism>
<gene>
    <name evidence="3" type="ORF">DNG_10440</name>
</gene>
<keyword evidence="4" id="KW-1185">Reference proteome</keyword>
<dbReference type="SUPFAM" id="SSF53335">
    <property type="entry name" value="S-adenosyl-L-methionine-dependent methyltransferases"/>
    <property type="match status" value="1"/>
</dbReference>
<feature type="domain" description="Methyltransferase type 11" evidence="2">
    <location>
        <begin position="67"/>
        <end position="160"/>
    </location>
</feature>
<dbReference type="PANTHER" id="PTHR43591">
    <property type="entry name" value="METHYLTRANSFERASE"/>
    <property type="match status" value="1"/>
</dbReference>
<dbReference type="Proteomes" id="UP001187682">
    <property type="component" value="Unassembled WGS sequence"/>
</dbReference>
<sequence>MSRLVELYSLNGTSNTAQLRKIYDEWASDYDKELADEAQDYVAPALAGAYLLRTLKTPRINDNIEILDAGCGTGLVGAHLAAIGGQRVDGIDLSPGMLQLAEKTKAYRNLQTADLSMALAFKDGTYDAVTCIGTLTQGHVGPGAIDEFVRVVKVGGLIVVTILDAIFGPGGYEAKVEELVMARKIEIVSAQIEDYRRGAGVRAWMIVLRAL</sequence>
<accession>A0AAE8N7L7</accession>
<dbReference type="GO" id="GO:0008757">
    <property type="term" value="F:S-adenosylmethionine-dependent methyltransferase activity"/>
    <property type="evidence" value="ECO:0007669"/>
    <property type="project" value="InterPro"/>
</dbReference>
<reference evidence="3" key="1">
    <citation type="submission" date="2018-03" db="EMBL/GenBank/DDBJ databases">
        <authorList>
            <person name="Guldener U."/>
        </authorList>
    </citation>
    <scope>NUCLEOTIDE SEQUENCE</scope>
</reference>
<dbReference type="PANTHER" id="PTHR43591:SF110">
    <property type="entry name" value="RHODANESE DOMAIN-CONTAINING PROTEIN"/>
    <property type="match status" value="1"/>
</dbReference>
<name>A0AAE8N7L7_9PEZI</name>
<comment type="similarity">
    <text evidence="1">Belongs to the methyltransferase superfamily. LaeA methyltransferase family.</text>
</comment>
<comment type="caution">
    <text evidence="3">The sequence shown here is derived from an EMBL/GenBank/DDBJ whole genome shotgun (WGS) entry which is preliminary data.</text>
</comment>
<dbReference type="InterPro" id="IPR029063">
    <property type="entry name" value="SAM-dependent_MTases_sf"/>
</dbReference>
<evidence type="ECO:0000256" key="1">
    <source>
        <dbReference type="ARBA" id="ARBA00038158"/>
    </source>
</evidence>
<dbReference type="EMBL" id="ONZQ02000024">
    <property type="protein sequence ID" value="SPO07745.1"/>
    <property type="molecule type" value="Genomic_DNA"/>
</dbReference>